<evidence type="ECO:0000256" key="1">
    <source>
        <dbReference type="SAM" id="SignalP"/>
    </source>
</evidence>
<dbReference type="Pfam" id="PF07484">
    <property type="entry name" value="Collar"/>
    <property type="match status" value="1"/>
</dbReference>
<feature type="signal peptide" evidence="1">
    <location>
        <begin position="1"/>
        <end position="29"/>
    </location>
</feature>
<dbReference type="STRING" id="42354.SAMN05216333_10620"/>
<dbReference type="InterPro" id="IPR011083">
    <property type="entry name" value="Phage_tail_collar_dom"/>
</dbReference>
<dbReference type="InterPro" id="IPR037053">
    <property type="entry name" value="Phage_tail_collar_dom_sf"/>
</dbReference>
<evidence type="ECO:0000313" key="3">
    <source>
        <dbReference type="EMBL" id="SEO20751.1"/>
    </source>
</evidence>
<protein>
    <submittedName>
        <fullName evidence="3">Microcystin-dependent protein</fullName>
    </submittedName>
</protein>
<proteinExistence type="predicted"/>
<reference evidence="4" key="1">
    <citation type="submission" date="2016-10" db="EMBL/GenBank/DDBJ databases">
        <authorList>
            <person name="Varghese N."/>
            <person name="Submissions S."/>
        </authorList>
    </citation>
    <scope>NUCLEOTIDE SEQUENCE [LARGE SCALE GENOMIC DNA]</scope>
    <source>
        <strain evidence="4">Nm76</strain>
    </source>
</reference>
<dbReference type="RefSeq" id="WP_090317217.1">
    <property type="nucleotide sequence ID" value="NZ_FNOE01000006.1"/>
</dbReference>
<dbReference type="OrthoDB" id="8613813at2"/>
<evidence type="ECO:0000313" key="4">
    <source>
        <dbReference type="Proteomes" id="UP000198814"/>
    </source>
</evidence>
<keyword evidence="1" id="KW-0732">Signal</keyword>
<feature type="domain" description="Phage tail collar" evidence="2">
    <location>
        <begin position="36"/>
        <end position="92"/>
    </location>
</feature>
<evidence type="ECO:0000259" key="2">
    <source>
        <dbReference type="Pfam" id="PF07484"/>
    </source>
</evidence>
<dbReference type="Gene3D" id="3.90.1340.10">
    <property type="entry name" value="Phage tail collar domain"/>
    <property type="match status" value="1"/>
</dbReference>
<dbReference type="AlphaFoldDB" id="A0A1H8MTE4"/>
<dbReference type="Proteomes" id="UP000198814">
    <property type="component" value="Unassembled WGS sequence"/>
</dbReference>
<sequence length="241" mass="24814">MKQNKTIHSVLSLTAATLLITTAPGSATAGMEPFVGEINYVAFNYAPEGWLQCNGQTLPINQYNALYSLIGTTYGGNGSTTFALPDMRGRVPVHQGQHPGGSMFTMGQTNGAENVTLTINNMPAHNHPATATSASTSAVAPGATATSALKAVNSDADQKNASGNSLANAKGLNSAYSATAPNVSMNAASIETTLNGLNIVTTTSTNVSIGSAGNSQPFSIMQPYTVVNCIIAWQGVYPSRP</sequence>
<organism evidence="3 4">
    <name type="scientific">Nitrosomonas oligotropha</name>
    <dbReference type="NCBI Taxonomy" id="42354"/>
    <lineage>
        <taxon>Bacteria</taxon>
        <taxon>Pseudomonadati</taxon>
        <taxon>Pseudomonadota</taxon>
        <taxon>Betaproteobacteria</taxon>
        <taxon>Nitrosomonadales</taxon>
        <taxon>Nitrosomonadaceae</taxon>
        <taxon>Nitrosomonas</taxon>
    </lineage>
</organism>
<accession>A0A1H8MTE4</accession>
<dbReference type="EMBL" id="FODO01000006">
    <property type="protein sequence ID" value="SEO20751.1"/>
    <property type="molecule type" value="Genomic_DNA"/>
</dbReference>
<name>A0A1H8MTE4_9PROT</name>
<dbReference type="SUPFAM" id="SSF88874">
    <property type="entry name" value="Receptor-binding domain of short tail fibre protein gp12"/>
    <property type="match status" value="1"/>
</dbReference>
<feature type="chain" id="PRO_5011749233" evidence="1">
    <location>
        <begin position="30"/>
        <end position="241"/>
    </location>
</feature>
<gene>
    <name evidence="3" type="ORF">SAMN05216333_10620</name>
</gene>
<keyword evidence="4" id="KW-1185">Reference proteome</keyword>